<dbReference type="OrthoDB" id="167576at2759"/>
<dbReference type="InterPro" id="IPR038765">
    <property type="entry name" value="Papain-like_cys_pep_sf"/>
</dbReference>
<dbReference type="Pfam" id="PF00648">
    <property type="entry name" value="Peptidase_C2"/>
    <property type="match status" value="1"/>
</dbReference>
<dbReference type="AlphaFoldDB" id="A0A086T4C3"/>
<evidence type="ECO:0000256" key="4">
    <source>
        <dbReference type="ARBA" id="ARBA00022807"/>
    </source>
</evidence>
<dbReference type="Pfam" id="PF25435">
    <property type="entry name" value="PalB_C"/>
    <property type="match status" value="1"/>
</dbReference>
<dbReference type="SMART" id="SM00720">
    <property type="entry name" value="calpain_III"/>
    <property type="match status" value="1"/>
</dbReference>
<keyword evidence="3 5" id="KW-0378">Hydrolase</keyword>
<feature type="domain" description="Calpain catalytic" evidence="7">
    <location>
        <begin position="98"/>
        <end position="444"/>
    </location>
</feature>
<keyword evidence="2 5" id="KW-0645">Protease</keyword>
<protein>
    <submittedName>
        <fullName evidence="8">Calpain-like protease palB/cpr-like protein</fullName>
    </submittedName>
</protein>
<dbReference type="GO" id="GO:0006508">
    <property type="term" value="P:proteolysis"/>
    <property type="evidence" value="ECO:0007669"/>
    <property type="project" value="UniProtKB-KW"/>
</dbReference>
<evidence type="ECO:0000256" key="1">
    <source>
        <dbReference type="ARBA" id="ARBA00010193"/>
    </source>
</evidence>
<dbReference type="PROSITE" id="PS50203">
    <property type="entry name" value="CALPAIN_CAT"/>
    <property type="match status" value="1"/>
</dbReference>
<dbReference type="Proteomes" id="UP000029964">
    <property type="component" value="Unassembled WGS sequence"/>
</dbReference>
<evidence type="ECO:0000313" key="8">
    <source>
        <dbReference type="EMBL" id="KFH44205.1"/>
    </source>
</evidence>
<accession>A0A086T4C3</accession>
<dbReference type="Gene3D" id="2.60.120.380">
    <property type="match status" value="1"/>
</dbReference>
<comment type="caution">
    <text evidence="8">The sequence shown here is derived from an EMBL/GenBank/DDBJ whole genome shotgun (WGS) entry which is preliminary data.</text>
</comment>
<dbReference type="GO" id="GO:0004198">
    <property type="term" value="F:calcium-dependent cysteine-type endopeptidase activity"/>
    <property type="evidence" value="ECO:0007669"/>
    <property type="project" value="InterPro"/>
</dbReference>
<keyword evidence="9" id="KW-1185">Reference proteome</keyword>
<proteinExistence type="inferred from homology"/>
<evidence type="ECO:0000256" key="6">
    <source>
        <dbReference type="SAM" id="MobiDB-lite"/>
    </source>
</evidence>
<feature type="compositionally biased region" description="Polar residues" evidence="6">
    <location>
        <begin position="396"/>
        <end position="407"/>
    </location>
</feature>
<organism evidence="8 9">
    <name type="scientific">Hapsidospora chrysogenum (strain ATCC 11550 / CBS 779.69 / DSM 880 / IAM 14645 / JCM 23072 / IMI 49137)</name>
    <name type="common">Acremonium chrysogenum</name>
    <dbReference type="NCBI Taxonomy" id="857340"/>
    <lineage>
        <taxon>Eukaryota</taxon>
        <taxon>Fungi</taxon>
        <taxon>Dikarya</taxon>
        <taxon>Ascomycota</taxon>
        <taxon>Pezizomycotina</taxon>
        <taxon>Sordariomycetes</taxon>
        <taxon>Hypocreomycetidae</taxon>
        <taxon>Hypocreales</taxon>
        <taxon>Bionectriaceae</taxon>
        <taxon>Hapsidospora</taxon>
    </lineage>
</organism>
<dbReference type="InterPro" id="IPR036213">
    <property type="entry name" value="Calpain_III_sf"/>
</dbReference>
<feature type="region of interest" description="Disordered" evidence="6">
    <location>
        <begin position="394"/>
        <end position="415"/>
    </location>
</feature>
<evidence type="ECO:0000256" key="5">
    <source>
        <dbReference type="PROSITE-ProRule" id="PRU00239"/>
    </source>
</evidence>
<gene>
    <name evidence="8" type="ORF">ACRE_050200</name>
</gene>
<reference evidence="9" key="1">
    <citation type="journal article" date="2014" name="Genome Announc.">
        <title>Genome sequence and annotation of Acremonium chrysogenum, producer of the beta-lactam antibiotic cephalosporin C.</title>
        <authorList>
            <person name="Terfehr D."/>
            <person name="Dahlmann T.A."/>
            <person name="Specht T."/>
            <person name="Zadra I."/>
            <person name="Kuernsteiner H."/>
            <person name="Kueck U."/>
        </authorList>
    </citation>
    <scope>NUCLEOTIDE SEQUENCE [LARGE SCALE GENOMIC DNA]</scope>
    <source>
        <strain evidence="9">ATCC 11550 / CBS 779.69 / DSM 880 / IAM 14645 / JCM 23072 / IMI 49137</strain>
    </source>
</reference>
<feature type="active site" evidence="5">
    <location>
        <position position="184"/>
    </location>
</feature>
<name>A0A086T4C3_HAPC1</name>
<sequence>MTPSRAVQIAIITVSSAAEAVAARSSGQEALDNVIRAVELYMSAAAQASTKTEGTRLRRKCREMIAYAEQLKSGLAPKLSAEDAILEDASRLHGNDFPKWRSEPRETEFQPSPGGGLFVDDAVFSLSPTQAETFAGWKRPKDLFGPLDKPLDEPGATYTADLESAFFRTQIESCDLVQDVTTDCSVVAGLSAAIRILIGKRSILSSIFYPFDHARGQPRYSPSGKYVMRLNFNGCSRKVVVDDRLPASLTERTLYVVDRSNDRLLWPALLEKAYLKVRGGYDFPGSNSGTDLWVLTGWIPEQVFLQRRVTNSVGDREDLDIYQVWDRIKAAHDSEDVVITIGTGCISPEEEAATGLVGEHDYAVQGIRDEGGVRQLLVKNPWCNGPVWTGGWPSASEGSQLSTSTSHSFRHPENETDSCASGALWVTLEDVAQNFESMYLNWNQDLFSHRQHRHFSWEIPPPHLETTLVGNPQFSIVAPAGGLVWVLVSRHFQDAELEIVKRRTGSVAAAARRLGFMSILVFDSAGKRVQVLGKETYRGPYVDSPQTLARLDTTAGRSYTVVLDQHEFPLSKYTLTLSSFSTSPVRVEEAAEPMSHIREVLGSWNRRTSGGNAACSTYFTNPQYRLSIPEATPLSILLSTDGREVHIHVDVVWGHGKRVSTVTVKDLVTSSGEYRRGCALTDIPHIDPGEYTIVCSTFEAGQHASFGLRITSMVPVTIDTIPADAAGRLRTPFSPLTFSERVEGMRAPISANWLTRASASAYMRNRGSSQSGTLFVRLSIVHGWGPNRVTLAVSGDDEFRDPSIALRTPEFDIEPKRARAEGMWLVVEVMGQQHGVPAIEGELFTDFPIGLGAWESF</sequence>
<dbReference type="InterPro" id="IPR022683">
    <property type="entry name" value="Calpain_III"/>
</dbReference>
<keyword evidence="4 5" id="KW-0788">Thiol protease</keyword>
<evidence type="ECO:0000256" key="2">
    <source>
        <dbReference type="ARBA" id="ARBA00022670"/>
    </source>
</evidence>
<comment type="similarity">
    <text evidence="1">Belongs to the peptidase C2 family. PalB/RIM13 subfamily.</text>
</comment>
<dbReference type="EMBL" id="JPKY01000053">
    <property type="protein sequence ID" value="KFH44205.1"/>
    <property type="molecule type" value="Genomic_DNA"/>
</dbReference>
<feature type="active site" evidence="5">
    <location>
        <position position="360"/>
    </location>
</feature>
<evidence type="ECO:0000259" key="7">
    <source>
        <dbReference type="PROSITE" id="PS50203"/>
    </source>
</evidence>
<dbReference type="PANTHER" id="PTHR46143">
    <property type="entry name" value="CALPAIN-7"/>
    <property type="match status" value="1"/>
</dbReference>
<dbReference type="SUPFAM" id="SSF49758">
    <property type="entry name" value="Calpain large subunit, middle domain (domain III)"/>
    <property type="match status" value="2"/>
</dbReference>
<dbReference type="HOGENOM" id="CLU_006770_1_0_1"/>
<dbReference type="CDD" id="cd00044">
    <property type="entry name" value="CysPc"/>
    <property type="match status" value="1"/>
</dbReference>
<feature type="active site" evidence="5">
    <location>
        <position position="380"/>
    </location>
</feature>
<dbReference type="InterPro" id="IPR001300">
    <property type="entry name" value="Peptidase_C2_calpain_cat"/>
</dbReference>
<dbReference type="PANTHER" id="PTHR46143:SF1">
    <property type="entry name" value="CALPAIN-7"/>
    <property type="match status" value="1"/>
</dbReference>
<dbReference type="SMART" id="SM00230">
    <property type="entry name" value="CysPc"/>
    <property type="match status" value="1"/>
</dbReference>
<dbReference type="Gene3D" id="3.90.70.10">
    <property type="entry name" value="Cysteine proteinases"/>
    <property type="match status" value="1"/>
</dbReference>
<dbReference type="STRING" id="857340.A0A086T4C3"/>
<dbReference type="SUPFAM" id="SSF54001">
    <property type="entry name" value="Cysteine proteinases"/>
    <property type="match status" value="1"/>
</dbReference>
<evidence type="ECO:0000256" key="3">
    <source>
        <dbReference type="ARBA" id="ARBA00022801"/>
    </source>
</evidence>
<dbReference type="InterPro" id="IPR051297">
    <property type="entry name" value="PalB/RIM13"/>
</dbReference>
<evidence type="ECO:0000313" key="9">
    <source>
        <dbReference type="Proteomes" id="UP000029964"/>
    </source>
</evidence>